<evidence type="ECO:0000259" key="5">
    <source>
        <dbReference type="Pfam" id="PF24842"/>
    </source>
</evidence>
<evidence type="ECO:0000256" key="2">
    <source>
        <dbReference type="ARBA" id="ARBA00022786"/>
    </source>
</evidence>
<dbReference type="GO" id="GO:0036503">
    <property type="term" value="P:ERAD pathway"/>
    <property type="evidence" value="ECO:0007669"/>
    <property type="project" value="TreeGrafter"/>
</dbReference>
<evidence type="ECO:0000256" key="3">
    <source>
        <dbReference type="SAM" id="MobiDB-lite"/>
    </source>
</evidence>
<dbReference type="InterPro" id="IPR055418">
    <property type="entry name" value="UFD1_N2"/>
</dbReference>
<evidence type="ECO:0000259" key="4">
    <source>
        <dbReference type="Pfam" id="PF03152"/>
    </source>
</evidence>
<feature type="compositionally biased region" description="Basic and acidic residues" evidence="3">
    <location>
        <begin position="317"/>
        <end position="332"/>
    </location>
</feature>
<feature type="compositionally biased region" description="Low complexity" evidence="3">
    <location>
        <begin position="264"/>
        <end position="277"/>
    </location>
</feature>
<comment type="similarity">
    <text evidence="1">Belongs to the UFD1 family.</text>
</comment>
<organism evidence="6">
    <name type="scientific">Tetraselmis chuii</name>
    <dbReference type="NCBI Taxonomy" id="63592"/>
    <lineage>
        <taxon>Eukaryota</taxon>
        <taxon>Viridiplantae</taxon>
        <taxon>Chlorophyta</taxon>
        <taxon>core chlorophytes</taxon>
        <taxon>Chlorodendrophyceae</taxon>
        <taxon>Chlorodendrales</taxon>
        <taxon>Chlorodendraceae</taxon>
        <taxon>Tetraselmis</taxon>
    </lineage>
</organism>
<feature type="compositionally biased region" description="Gly residues" evidence="3">
    <location>
        <begin position="278"/>
        <end position="288"/>
    </location>
</feature>
<feature type="region of interest" description="Disordered" evidence="3">
    <location>
        <begin position="185"/>
        <end position="221"/>
    </location>
</feature>
<keyword evidence="2" id="KW-0833">Ubl conjugation pathway</keyword>
<dbReference type="GO" id="GO:0034098">
    <property type="term" value="C:VCP-NPL4-UFD1 AAA ATPase complex"/>
    <property type="evidence" value="ECO:0007669"/>
    <property type="project" value="TreeGrafter"/>
</dbReference>
<dbReference type="PANTHER" id="PTHR12555:SF13">
    <property type="entry name" value="UBIQUITIN RECOGNITION FACTOR IN ER-ASSOCIATED DEGRADATION PROTEIN 1"/>
    <property type="match status" value="1"/>
</dbReference>
<dbReference type="EMBL" id="HBGG01026909">
    <property type="protein sequence ID" value="CAD9211653.1"/>
    <property type="molecule type" value="Transcribed_RNA"/>
</dbReference>
<dbReference type="InterPro" id="IPR055417">
    <property type="entry name" value="UFD1_N1"/>
</dbReference>
<feature type="region of interest" description="Disordered" evidence="3">
    <location>
        <begin position="263"/>
        <end position="344"/>
    </location>
</feature>
<gene>
    <name evidence="6" type="ORF">TCHU04912_LOCUS13892</name>
</gene>
<evidence type="ECO:0000256" key="1">
    <source>
        <dbReference type="ARBA" id="ARBA00006043"/>
    </source>
</evidence>
<feature type="domain" description="Ubiquitin fusion degradation protein UFD1 N-terminal subdomain 2" evidence="5">
    <location>
        <begin position="111"/>
        <end position="186"/>
    </location>
</feature>
<accession>A0A7S1SX21</accession>
<evidence type="ECO:0000313" key="6">
    <source>
        <dbReference type="EMBL" id="CAD9211653.1"/>
    </source>
</evidence>
<dbReference type="PANTHER" id="PTHR12555">
    <property type="entry name" value="UBIQUITIN FUSION DEGRADATON PROTEIN 1"/>
    <property type="match status" value="1"/>
</dbReference>
<dbReference type="InterPro" id="IPR042299">
    <property type="entry name" value="Ufd1-like_Nn"/>
</dbReference>
<dbReference type="FunFam" id="3.10.330.10:FF:000002">
    <property type="entry name" value="ubiquitin fusion degradation protein 1 homolog"/>
    <property type="match status" value="1"/>
</dbReference>
<dbReference type="Pfam" id="PF03152">
    <property type="entry name" value="UFD1_N1"/>
    <property type="match status" value="1"/>
</dbReference>
<protein>
    <recommendedName>
        <fullName evidence="7">Ubiquitin fusion degradation protein</fullName>
    </recommendedName>
</protein>
<dbReference type="Gene3D" id="2.40.40.50">
    <property type="entry name" value="Ubiquitin fusion degradation protein UFD1, N-terminal domain"/>
    <property type="match status" value="1"/>
</dbReference>
<dbReference type="Pfam" id="PF24842">
    <property type="entry name" value="UFD1_N2"/>
    <property type="match status" value="1"/>
</dbReference>
<name>A0A7S1SX21_9CHLO</name>
<feature type="domain" description="Ubiquitin fusion degradation protein UFD1 N-terminal subdomain 1" evidence="4">
    <location>
        <begin position="15"/>
        <end position="110"/>
    </location>
</feature>
<dbReference type="GO" id="GO:0031593">
    <property type="term" value="F:polyubiquitin modification-dependent protein binding"/>
    <property type="evidence" value="ECO:0007669"/>
    <property type="project" value="TreeGrafter"/>
</dbReference>
<dbReference type="Gene3D" id="3.10.330.10">
    <property type="match status" value="1"/>
</dbReference>
<sequence length="344" mass="37058">MFGGMGLYGPGGGTFAQNYRCYPVSFIDKDHLEEGNKVIMPPSALDRLASLHIDYPMLFKIENKKMAKWSHCGVLEFVAEEGMVYMPYWMMQNLLIEEGDVINIKSATLPKGKYVKLQPHTKDFLDISNPKAVLERTLRNYACLTKDDTILVPYNNKNYYINIVESKPQDAISIVETDCEVDFAPPLDYVEPEPQPRPPLAPSLGTSTGKAAAEPEPEAPAEEPAFLAFAGSARRLDGKSAGPSAPVPLARIGSGNTLVPMERSASGVSLASSSGSGAVDGDGSGRPGSGKAPVSGKMVFGGGPTGRPRPTLGAPKVKKEEKKEEEKNEEPSFKAFAGKSYKLT</sequence>
<dbReference type="FunFam" id="2.40.40.50:FF:000001">
    <property type="entry name" value="Ubiquitin fusion degradation protein 1 homolog"/>
    <property type="match status" value="1"/>
</dbReference>
<evidence type="ECO:0008006" key="7">
    <source>
        <dbReference type="Google" id="ProtNLM"/>
    </source>
</evidence>
<dbReference type="AlphaFoldDB" id="A0A7S1SX21"/>
<proteinExistence type="inferred from homology"/>
<reference evidence="6" key="1">
    <citation type="submission" date="2021-01" db="EMBL/GenBank/DDBJ databases">
        <authorList>
            <person name="Corre E."/>
            <person name="Pelletier E."/>
            <person name="Niang G."/>
            <person name="Scheremetjew M."/>
            <person name="Finn R."/>
            <person name="Kale V."/>
            <person name="Holt S."/>
            <person name="Cochrane G."/>
            <person name="Meng A."/>
            <person name="Brown T."/>
            <person name="Cohen L."/>
        </authorList>
    </citation>
    <scope>NUCLEOTIDE SEQUENCE</scope>
    <source>
        <strain evidence="6">PLY429</strain>
    </source>
</reference>
<dbReference type="GO" id="GO:0006511">
    <property type="term" value="P:ubiquitin-dependent protein catabolic process"/>
    <property type="evidence" value="ECO:0007669"/>
    <property type="project" value="InterPro"/>
</dbReference>
<dbReference type="InterPro" id="IPR004854">
    <property type="entry name" value="Ufd1-like"/>
</dbReference>